<dbReference type="SUPFAM" id="SSF53720">
    <property type="entry name" value="ALDH-like"/>
    <property type="match status" value="1"/>
</dbReference>
<proteinExistence type="predicted"/>
<keyword evidence="6" id="KW-1185">Reference proteome</keyword>
<evidence type="ECO:0000256" key="4">
    <source>
        <dbReference type="ARBA" id="ARBA00030806"/>
    </source>
</evidence>
<protein>
    <recommendedName>
        <fullName evidence="2">Succinate-semialdehyde dehydrogenase, mitochondrial</fullName>
        <ecNumber evidence="1">1.2.1.24</ecNumber>
    </recommendedName>
    <alternativeName>
        <fullName evidence="4">NAD(+)-dependent succinic semialdehyde dehydrogenase</fullName>
    </alternativeName>
</protein>
<gene>
    <name evidence="7" type="primary">LOC106819851</name>
</gene>
<reference evidence="7" key="1">
    <citation type="submission" date="2025-08" db="UniProtKB">
        <authorList>
            <consortium name="RefSeq"/>
        </authorList>
    </citation>
    <scope>IDENTIFICATION</scope>
</reference>
<name>A0ABM1F639_PRICU</name>
<dbReference type="PANTHER" id="PTHR43353">
    <property type="entry name" value="SUCCINATE-SEMIALDEHYDE DEHYDROGENASE, MITOCHONDRIAL"/>
    <property type="match status" value="1"/>
</dbReference>
<dbReference type="GeneID" id="106819851"/>
<dbReference type="InterPro" id="IPR015590">
    <property type="entry name" value="Aldehyde_DH_dom"/>
</dbReference>
<accession>A0ABM1F639</accession>
<dbReference type="EC" id="1.2.1.24" evidence="1"/>
<sequence>MASKFRCSGQTCVCSNRLIVQAGIYDKFVTAFADHVRALQVGDGFEPGVSQGPLINAAAAEKVDRLLADAVARGASVVVGGKRHERGGNFYEPTVLTGITPDMMLAREEIFGPVAPIVKFTSEEEALEIANSTRVGLAGYFYSRDISQIFRVARRLDVGMVGVNEGIISAVEAPFGGVKESGLGREGSSRGIDEYIETKYVCVGGLTP</sequence>
<evidence type="ECO:0000256" key="2">
    <source>
        <dbReference type="ARBA" id="ARBA00019842"/>
    </source>
</evidence>
<evidence type="ECO:0000313" key="6">
    <source>
        <dbReference type="Proteomes" id="UP000695022"/>
    </source>
</evidence>
<evidence type="ECO:0000313" key="7">
    <source>
        <dbReference type="RefSeq" id="XP_014679910.1"/>
    </source>
</evidence>
<keyword evidence="3" id="KW-0560">Oxidoreductase</keyword>
<evidence type="ECO:0000256" key="1">
    <source>
        <dbReference type="ARBA" id="ARBA00013051"/>
    </source>
</evidence>
<organism evidence="6 7">
    <name type="scientific">Priapulus caudatus</name>
    <name type="common">Priapulid worm</name>
    <dbReference type="NCBI Taxonomy" id="37621"/>
    <lineage>
        <taxon>Eukaryota</taxon>
        <taxon>Metazoa</taxon>
        <taxon>Ecdysozoa</taxon>
        <taxon>Scalidophora</taxon>
        <taxon>Priapulida</taxon>
        <taxon>Priapulimorpha</taxon>
        <taxon>Priapulimorphida</taxon>
        <taxon>Priapulidae</taxon>
        <taxon>Priapulus</taxon>
    </lineage>
</organism>
<dbReference type="RefSeq" id="XP_014679910.1">
    <property type="nucleotide sequence ID" value="XM_014824424.1"/>
</dbReference>
<dbReference type="Gene3D" id="3.40.605.10">
    <property type="entry name" value="Aldehyde Dehydrogenase, Chain A, domain 1"/>
    <property type="match status" value="1"/>
</dbReference>
<dbReference type="InterPro" id="IPR016162">
    <property type="entry name" value="Ald_DH_N"/>
</dbReference>
<dbReference type="InterPro" id="IPR016160">
    <property type="entry name" value="Ald_DH_CS_CYS"/>
</dbReference>
<dbReference type="InterPro" id="IPR016163">
    <property type="entry name" value="Ald_DH_C"/>
</dbReference>
<dbReference type="InterPro" id="IPR016161">
    <property type="entry name" value="Ald_DH/histidinol_DH"/>
</dbReference>
<evidence type="ECO:0000259" key="5">
    <source>
        <dbReference type="Pfam" id="PF00171"/>
    </source>
</evidence>
<dbReference type="Proteomes" id="UP000695022">
    <property type="component" value="Unplaced"/>
</dbReference>
<feature type="domain" description="Aldehyde dehydrogenase" evidence="5">
    <location>
        <begin position="2"/>
        <end position="201"/>
    </location>
</feature>
<evidence type="ECO:0000256" key="3">
    <source>
        <dbReference type="ARBA" id="ARBA00023002"/>
    </source>
</evidence>
<dbReference type="Pfam" id="PF00171">
    <property type="entry name" value="Aldedh"/>
    <property type="match status" value="1"/>
</dbReference>
<dbReference type="InterPro" id="IPR050740">
    <property type="entry name" value="Aldehyde_DH_Superfamily"/>
</dbReference>
<dbReference type="PROSITE" id="PS00070">
    <property type="entry name" value="ALDEHYDE_DEHYDR_CYS"/>
    <property type="match status" value="1"/>
</dbReference>
<dbReference type="PANTHER" id="PTHR43353:SF5">
    <property type="entry name" value="SUCCINATE-SEMIALDEHYDE DEHYDROGENASE, MITOCHONDRIAL"/>
    <property type="match status" value="1"/>
</dbReference>
<dbReference type="Gene3D" id="3.40.309.10">
    <property type="entry name" value="Aldehyde Dehydrogenase, Chain A, domain 2"/>
    <property type="match status" value="1"/>
</dbReference>